<evidence type="ECO:0000256" key="3">
    <source>
        <dbReference type="ARBA" id="ARBA00022840"/>
    </source>
</evidence>
<dbReference type="Gene3D" id="3.40.50.300">
    <property type="entry name" value="P-loop containing nucleotide triphosphate hydrolases"/>
    <property type="match status" value="1"/>
</dbReference>
<keyword evidence="2 5" id="KW-0547">Nucleotide-binding</keyword>
<gene>
    <name evidence="5" type="primary">coaE</name>
    <name evidence="7" type="ORF">E3W66_00245</name>
</gene>
<dbReference type="AlphaFoldDB" id="A0A4Y8UJ14"/>
<keyword evidence="5 7" id="KW-0808">Transferase</keyword>
<dbReference type="PROSITE" id="PS51219">
    <property type="entry name" value="DPCK"/>
    <property type="match status" value="1"/>
</dbReference>
<dbReference type="EC" id="2.7.1.24" evidence="5 6"/>
<dbReference type="InterPro" id="IPR027417">
    <property type="entry name" value="P-loop_NTPase"/>
</dbReference>
<dbReference type="GO" id="GO:0005737">
    <property type="term" value="C:cytoplasm"/>
    <property type="evidence" value="ECO:0007669"/>
    <property type="project" value="UniProtKB-SubCell"/>
</dbReference>
<comment type="similarity">
    <text evidence="1 5">Belongs to the CoaE family.</text>
</comment>
<reference evidence="7 8" key="1">
    <citation type="submission" date="2019-03" db="EMBL/GenBank/DDBJ databases">
        <title>Draft genome of Gammaproteobacteria bacterium LSUCC0057, a member of the SAR92 clade.</title>
        <authorList>
            <person name="Lanclos V.C."/>
            <person name="Doiron C."/>
            <person name="Henson M.W."/>
            <person name="Thrash J.C."/>
        </authorList>
    </citation>
    <scope>NUCLEOTIDE SEQUENCE [LARGE SCALE GENOMIC DNA]</scope>
    <source>
        <strain evidence="7 8">LSUCC0057</strain>
    </source>
</reference>
<dbReference type="CDD" id="cd02022">
    <property type="entry name" value="DPCK"/>
    <property type="match status" value="1"/>
</dbReference>
<keyword evidence="8" id="KW-1185">Reference proteome</keyword>
<evidence type="ECO:0000256" key="6">
    <source>
        <dbReference type="NCBIfam" id="TIGR00152"/>
    </source>
</evidence>
<proteinExistence type="inferred from homology"/>
<dbReference type="PANTHER" id="PTHR10695">
    <property type="entry name" value="DEPHOSPHO-COA KINASE-RELATED"/>
    <property type="match status" value="1"/>
</dbReference>
<keyword evidence="3 5" id="KW-0067">ATP-binding</keyword>
<dbReference type="SUPFAM" id="SSF52540">
    <property type="entry name" value="P-loop containing nucleoside triphosphate hydrolases"/>
    <property type="match status" value="1"/>
</dbReference>
<dbReference type="GO" id="GO:0004140">
    <property type="term" value="F:dephospho-CoA kinase activity"/>
    <property type="evidence" value="ECO:0007669"/>
    <property type="project" value="UniProtKB-UniRule"/>
</dbReference>
<comment type="function">
    <text evidence="5">Catalyzes the phosphorylation of the 3'-hydroxyl group of dephosphocoenzyme A to form coenzyme A.</text>
</comment>
<comment type="subcellular location">
    <subcellularLocation>
        <location evidence="5">Cytoplasm</location>
    </subcellularLocation>
</comment>
<dbReference type="UniPathway" id="UPA00241">
    <property type="reaction ID" value="UER00356"/>
</dbReference>
<evidence type="ECO:0000256" key="5">
    <source>
        <dbReference type="HAMAP-Rule" id="MF_00376"/>
    </source>
</evidence>
<evidence type="ECO:0000256" key="4">
    <source>
        <dbReference type="ARBA" id="ARBA00022993"/>
    </source>
</evidence>
<keyword evidence="4 5" id="KW-0173">Coenzyme A biosynthesis</keyword>
<keyword evidence="5" id="KW-0963">Cytoplasm</keyword>
<dbReference type="InterPro" id="IPR001977">
    <property type="entry name" value="Depp_CoAkinase"/>
</dbReference>
<evidence type="ECO:0000256" key="2">
    <source>
        <dbReference type="ARBA" id="ARBA00022741"/>
    </source>
</evidence>
<organism evidence="7 8">
    <name type="scientific">Gammaproteobacteria bacterium LSUCC0057</name>
    <dbReference type="NCBI Taxonomy" id="2559237"/>
    <lineage>
        <taxon>Bacteria</taxon>
        <taxon>Pseudomonadati</taxon>
        <taxon>Pseudomonadota</taxon>
        <taxon>Gammaproteobacteria</taxon>
        <taxon>Cellvibrionales</taxon>
        <taxon>Porticoccaceae</taxon>
        <taxon>SAR92 clade</taxon>
    </lineage>
</organism>
<dbReference type="HAMAP" id="MF_00376">
    <property type="entry name" value="Dephospho_CoA_kinase"/>
    <property type="match status" value="1"/>
</dbReference>
<sequence>MDKTPFIVGLTGGIGSGKSTVAEQLRNYGITVVDADQVARQVVAVGQPALAAIADHFGPELLLDNGALNRAALRDIIFQQPAAKQWLEQLTHPLIGAELSRQLAAAAPPYCVLESPLLLETDQHQRCHLVVVVDSDPHQQLARAALRDGNSRAQIQRIIDAQLPRSERLARADLVVDNSAGAAELALRVEQLHQQLSARSRAAKQENRS</sequence>
<evidence type="ECO:0000313" key="7">
    <source>
        <dbReference type="EMBL" id="TFH68428.1"/>
    </source>
</evidence>
<comment type="pathway">
    <text evidence="5">Cofactor biosynthesis; coenzyme A biosynthesis; CoA from (R)-pantothenate: step 5/5.</text>
</comment>
<dbReference type="OrthoDB" id="9812943at2"/>
<dbReference type="Proteomes" id="UP000298133">
    <property type="component" value="Unassembled WGS sequence"/>
</dbReference>
<keyword evidence="5 7" id="KW-0418">Kinase</keyword>
<dbReference type="GO" id="GO:0015937">
    <property type="term" value="P:coenzyme A biosynthetic process"/>
    <property type="evidence" value="ECO:0007669"/>
    <property type="project" value="UniProtKB-UniRule"/>
</dbReference>
<evidence type="ECO:0000313" key="8">
    <source>
        <dbReference type="Proteomes" id="UP000298133"/>
    </source>
</evidence>
<comment type="catalytic activity">
    <reaction evidence="5">
        <text>3'-dephospho-CoA + ATP = ADP + CoA + H(+)</text>
        <dbReference type="Rhea" id="RHEA:18245"/>
        <dbReference type="ChEBI" id="CHEBI:15378"/>
        <dbReference type="ChEBI" id="CHEBI:30616"/>
        <dbReference type="ChEBI" id="CHEBI:57287"/>
        <dbReference type="ChEBI" id="CHEBI:57328"/>
        <dbReference type="ChEBI" id="CHEBI:456216"/>
        <dbReference type="EC" id="2.7.1.24"/>
    </reaction>
</comment>
<dbReference type="Pfam" id="PF01121">
    <property type="entry name" value="CoaE"/>
    <property type="match status" value="1"/>
</dbReference>
<comment type="caution">
    <text evidence="7">The sequence shown here is derived from an EMBL/GenBank/DDBJ whole genome shotgun (WGS) entry which is preliminary data.</text>
</comment>
<dbReference type="EMBL" id="SPIA01000001">
    <property type="protein sequence ID" value="TFH68428.1"/>
    <property type="molecule type" value="Genomic_DNA"/>
</dbReference>
<evidence type="ECO:0000256" key="1">
    <source>
        <dbReference type="ARBA" id="ARBA00009018"/>
    </source>
</evidence>
<dbReference type="PANTHER" id="PTHR10695:SF46">
    <property type="entry name" value="BIFUNCTIONAL COENZYME A SYNTHASE-RELATED"/>
    <property type="match status" value="1"/>
</dbReference>
<dbReference type="NCBIfam" id="TIGR00152">
    <property type="entry name" value="dephospho-CoA kinase"/>
    <property type="match status" value="1"/>
</dbReference>
<name>A0A4Y8UJ14_9GAMM</name>
<feature type="binding site" evidence="5">
    <location>
        <begin position="15"/>
        <end position="20"/>
    </location>
    <ligand>
        <name>ATP</name>
        <dbReference type="ChEBI" id="CHEBI:30616"/>
    </ligand>
</feature>
<dbReference type="GO" id="GO:0005524">
    <property type="term" value="F:ATP binding"/>
    <property type="evidence" value="ECO:0007669"/>
    <property type="project" value="UniProtKB-UniRule"/>
</dbReference>
<protein>
    <recommendedName>
        <fullName evidence="5 6">Dephospho-CoA kinase</fullName>
        <ecNumber evidence="5 6">2.7.1.24</ecNumber>
    </recommendedName>
    <alternativeName>
        <fullName evidence="5">Dephosphocoenzyme A kinase</fullName>
    </alternativeName>
</protein>
<accession>A0A4Y8UJ14</accession>